<evidence type="ECO:0000313" key="2">
    <source>
        <dbReference type="Proteomes" id="UP000254437"/>
    </source>
</evidence>
<name>A0A378T6I9_MORLA</name>
<protein>
    <submittedName>
        <fullName evidence="1">Uncharacterized protein</fullName>
    </submittedName>
</protein>
<reference evidence="1 2" key="1">
    <citation type="submission" date="2018-06" db="EMBL/GenBank/DDBJ databases">
        <authorList>
            <consortium name="Pathogen Informatics"/>
            <person name="Doyle S."/>
        </authorList>
    </citation>
    <scope>NUCLEOTIDE SEQUENCE [LARGE SCALE GENOMIC DNA]</scope>
    <source>
        <strain evidence="1 2">NCTC10359</strain>
    </source>
</reference>
<gene>
    <name evidence="1" type="ORF">NCTC10359_00364</name>
</gene>
<proteinExistence type="predicted"/>
<dbReference type="AlphaFoldDB" id="A0A378T6I9"/>
<sequence length="122" mass="13371">MNKNGEIICGARLSNILVNVRVTDGTGIIENTKTKEKKNLQKNDTFTVTDKVMLSTTDKSLEIAFADDSIIRLETDTKISLSGIKDHDGIRTLAEASYDRGLLWGRVVSPDGPSLRHGEIIA</sequence>
<dbReference type="RefSeq" id="WP_115004966.1">
    <property type="nucleotide sequence ID" value="NZ_UGQU01000001.1"/>
</dbReference>
<organism evidence="1 2">
    <name type="scientific">Moraxella lacunata</name>
    <dbReference type="NCBI Taxonomy" id="477"/>
    <lineage>
        <taxon>Bacteria</taxon>
        <taxon>Pseudomonadati</taxon>
        <taxon>Pseudomonadota</taxon>
        <taxon>Gammaproteobacteria</taxon>
        <taxon>Moraxellales</taxon>
        <taxon>Moraxellaceae</taxon>
        <taxon>Moraxella</taxon>
    </lineage>
</organism>
<accession>A0A378T6I9</accession>
<dbReference type="Proteomes" id="UP000254437">
    <property type="component" value="Unassembled WGS sequence"/>
</dbReference>
<dbReference type="EMBL" id="UGQU01000001">
    <property type="protein sequence ID" value="STZ55767.1"/>
    <property type="molecule type" value="Genomic_DNA"/>
</dbReference>
<evidence type="ECO:0000313" key="1">
    <source>
        <dbReference type="EMBL" id="STZ55767.1"/>
    </source>
</evidence>